<feature type="compositionally biased region" description="Low complexity" evidence="1">
    <location>
        <begin position="139"/>
        <end position="152"/>
    </location>
</feature>
<feature type="compositionally biased region" description="Polar residues" evidence="1">
    <location>
        <begin position="89"/>
        <end position="104"/>
    </location>
</feature>
<dbReference type="STRING" id="413071.G9MJ85"/>
<dbReference type="EMBL" id="ABDF02000003">
    <property type="protein sequence ID" value="EHK25548.1"/>
    <property type="molecule type" value="Genomic_DNA"/>
</dbReference>
<sequence>MPGKKSAKNRNKKRGQNKSKDVQQTPDPSSDVLQEPAQSTDEQQELAQSSGMQPEPEQGNGIQQEPAQSRDEQQELVQSTDIQQEPLVSRQQEPYQTISEQQEPLVSGQEELAQSGGIQQEPVQSSYVQQGLVQSTDIQQEPPVSVQQEPYQTINKQQEPLVSGQREPVQSSGIQQEPVQSSYVQQEAPASVQQEPYQTINKQQELPVSGQQEPVETIDRQQELDQSPDRHQETLESVRQEPAQSGSIQQQPVQSSYMQRKPVRSTDIPQEPSVSGQQEPYQAINKQQGPLESVRQKSGQNTYEQQKPDTGGAYSDEQDRVSSQDWHEILQRTGALKGWVPRDDNGNINVALAPEQLFKLKTEMPEWTTSSGSKRDSIPFQNATEKNFLRAAFDTSAIETTVQASTPAGGGFARNTRDNVPSEHFEDVKLSYLFHEFPLATINLPSSSLLPSQSFLDFIKNSLDQYSGLIPPTTSPDRDALSSILREFQYLFGAVFAKQVLLGGRRHAIQKIQRHSQAKVQSLEEKNAINASLNVPLTVGSLKAGGERSWRSASGDDSGSVSIDVNSLVIDGGNETLIEEYVIDSLKSSVEAWQTTLQSSKDWKVIKQNDVTALLPFLIEVLEKTEPKYEYIDFVRGLDNYAQELRQAQERDLTAVFEPLALWISSSYTPKSRNFFANLFGKKPKWTVMLNTDKPKMIDRVQVKILGYYKNGNDRFAEFGGFPDAFPVSIDLPTPTSKETTAKYEVEFKVVLKPNYEWRKSERESPAVILKLLDADILDFGVSLGPKSTSITAEYNVYTK</sequence>
<dbReference type="RefSeq" id="XP_013959753.1">
    <property type="nucleotide sequence ID" value="XM_014104278.1"/>
</dbReference>
<feature type="region of interest" description="Disordered" evidence="1">
    <location>
        <begin position="1"/>
        <end position="321"/>
    </location>
</feature>
<dbReference type="TCDB" id="1.C.97.1.8">
    <property type="family name" value="the pleurotolysin pore-forming (pleurotolysin) family"/>
</dbReference>
<feature type="compositionally biased region" description="Polar residues" evidence="1">
    <location>
        <begin position="116"/>
        <end position="138"/>
    </location>
</feature>
<evidence type="ECO:0000256" key="1">
    <source>
        <dbReference type="SAM" id="MobiDB-lite"/>
    </source>
</evidence>
<keyword evidence="3" id="KW-1185">Reference proteome</keyword>
<feature type="compositionally biased region" description="Polar residues" evidence="1">
    <location>
        <begin position="22"/>
        <end position="52"/>
    </location>
</feature>
<protein>
    <recommendedName>
        <fullName evidence="4">MACPF domain-containing protein</fullName>
    </recommendedName>
</protein>
<gene>
    <name evidence="2" type="ORF">TRIVIDRAFT_62223</name>
</gene>
<organism evidence="2 3">
    <name type="scientific">Hypocrea virens (strain Gv29-8 / FGSC 10586)</name>
    <name type="common">Gliocladium virens</name>
    <name type="synonym">Trichoderma virens</name>
    <dbReference type="NCBI Taxonomy" id="413071"/>
    <lineage>
        <taxon>Eukaryota</taxon>
        <taxon>Fungi</taxon>
        <taxon>Dikarya</taxon>
        <taxon>Ascomycota</taxon>
        <taxon>Pezizomycotina</taxon>
        <taxon>Sordariomycetes</taxon>
        <taxon>Hypocreomycetidae</taxon>
        <taxon>Hypocreales</taxon>
        <taxon>Hypocreaceae</taxon>
        <taxon>Trichoderma</taxon>
    </lineage>
</organism>
<feature type="compositionally biased region" description="Polar residues" evidence="1">
    <location>
        <begin position="168"/>
        <end position="185"/>
    </location>
</feature>
<feature type="compositionally biased region" description="Polar residues" evidence="1">
    <location>
        <begin position="242"/>
        <end position="258"/>
    </location>
</feature>
<name>G9MJ85_HYPVG</name>
<feature type="compositionally biased region" description="Polar residues" evidence="1">
    <location>
        <begin position="272"/>
        <end position="305"/>
    </location>
</feature>
<accession>G9MJ85</accession>
<dbReference type="AlphaFoldDB" id="G9MJ85"/>
<evidence type="ECO:0000313" key="3">
    <source>
        <dbReference type="Proteomes" id="UP000007115"/>
    </source>
</evidence>
<dbReference type="Proteomes" id="UP000007115">
    <property type="component" value="Unassembled WGS sequence"/>
</dbReference>
<feature type="compositionally biased region" description="Basic and acidic residues" evidence="1">
    <location>
        <begin position="217"/>
        <end position="239"/>
    </location>
</feature>
<dbReference type="VEuPathDB" id="FungiDB:TRIVIDRAFT_62223"/>
<comment type="caution">
    <text evidence="2">The sequence shown here is derived from an EMBL/GenBank/DDBJ whole genome shotgun (WGS) entry which is preliminary data.</text>
</comment>
<evidence type="ECO:0000313" key="2">
    <source>
        <dbReference type="EMBL" id="EHK25548.1"/>
    </source>
</evidence>
<dbReference type="GeneID" id="25796319"/>
<evidence type="ECO:0008006" key="4">
    <source>
        <dbReference type="Google" id="ProtNLM"/>
    </source>
</evidence>
<dbReference type="InParanoid" id="G9MJ85"/>
<reference evidence="2 3" key="1">
    <citation type="journal article" date="2011" name="Genome Biol.">
        <title>Comparative genome sequence analysis underscores mycoparasitism as the ancestral life style of Trichoderma.</title>
        <authorList>
            <person name="Kubicek C.P."/>
            <person name="Herrera-Estrella A."/>
            <person name="Seidl-Seiboth V."/>
            <person name="Martinez D.A."/>
            <person name="Druzhinina I.S."/>
            <person name="Thon M."/>
            <person name="Zeilinger S."/>
            <person name="Casas-Flores S."/>
            <person name="Horwitz B.A."/>
            <person name="Mukherjee P.K."/>
            <person name="Mukherjee M."/>
            <person name="Kredics L."/>
            <person name="Alcaraz L.D."/>
            <person name="Aerts A."/>
            <person name="Antal Z."/>
            <person name="Atanasova L."/>
            <person name="Cervantes-Badillo M.G."/>
            <person name="Challacombe J."/>
            <person name="Chertkov O."/>
            <person name="McCluskey K."/>
            <person name="Coulpier F."/>
            <person name="Deshpande N."/>
            <person name="von Doehren H."/>
            <person name="Ebbole D.J."/>
            <person name="Esquivel-Naranjo E.U."/>
            <person name="Fekete E."/>
            <person name="Flipphi M."/>
            <person name="Glaser F."/>
            <person name="Gomez-Rodriguez E.Y."/>
            <person name="Gruber S."/>
            <person name="Han C."/>
            <person name="Henrissat B."/>
            <person name="Hermosa R."/>
            <person name="Hernandez-Onate M."/>
            <person name="Karaffa L."/>
            <person name="Kosti I."/>
            <person name="Le Crom S."/>
            <person name="Lindquist E."/>
            <person name="Lucas S."/>
            <person name="Luebeck M."/>
            <person name="Luebeck P.S."/>
            <person name="Margeot A."/>
            <person name="Metz B."/>
            <person name="Misra M."/>
            <person name="Nevalainen H."/>
            <person name="Omann M."/>
            <person name="Packer N."/>
            <person name="Perrone G."/>
            <person name="Uresti-Rivera E.E."/>
            <person name="Salamov A."/>
            <person name="Schmoll M."/>
            <person name="Seiboth B."/>
            <person name="Shapiro H."/>
            <person name="Sukno S."/>
            <person name="Tamayo-Ramos J.A."/>
            <person name="Tisch D."/>
            <person name="Wiest A."/>
            <person name="Wilkinson H.H."/>
            <person name="Zhang M."/>
            <person name="Coutinho P.M."/>
            <person name="Kenerley C.M."/>
            <person name="Monte E."/>
            <person name="Baker S.E."/>
            <person name="Grigoriev I.V."/>
        </authorList>
    </citation>
    <scope>NUCLEOTIDE SEQUENCE [LARGE SCALE GENOMIC DNA]</scope>
    <source>
        <strain evidence="3">Gv29-8 / FGSC 10586</strain>
    </source>
</reference>
<dbReference type="OMA" id="YQTINKQ"/>
<dbReference type="HOGENOM" id="CLU_351617_0_0_1"/>
<proteinExistence type="predicted"/>
<dbReference type="OrthoDB" id="4886929at2759"/>
<feature type="compositionally biased region" description="Polar residues" evidence="1">
    <location>
        <begin position="191"/>
        <end position="214"/>
    </location>
</feature>
<feature type="compositionally biased region" description="Basic residues" evidence="1">
    <location>
        <begin position="1"/>
        <end position="17"/>
    </location>
</feature>